<dbReference type="EMBL" id="HBEY01001158">
    <property type="protein sequence ID" value="CAD8597280.1"/>
    <property type="molecule type" value="Transcribed_RNA"/>
</dbReference>
<evidence type="ECO:0000256" key="2">
    <source>
        <dbReference type="ARBA" id="ARBA00023002"/>
    </source>
</evidence>
<dbReference type="SUPFAM" id="SSF53720">
    <property type="entry name" value="ALDH-like"/>
    <property type="match status" value="1"/>
</dbReference>
<evidence type="ECO:0000256" key="3">
    <source>
        <dbReference type="ARBA" id="ARBA00023027"/>
    </source>
</evidence>
<comment type="pathway">
    <text evidence="4">Amine and polyamine biosynthesis; betaine biosynthesis via choline pathway; betaine from betaine aldehyde: step 1/1.</text>
</comment>
<dbReference type="PANTHER" id="PTHR43860:SF2">
    <property type="entry name" value="BETAINE ALDEHYDE DEHYDROGENASE-RELATED"/>
    <property type="match status" value="1"/>
</dbReference>
<sequence length="343" mass="36279">MSSWKAAPALAAGCSVVLKPSELSPLTSVELGRLAHEAGVPAGVLNVIVGGPSAGAALSRHSKVDKLAFTGSGPTGASVMASAAASITNTSLELGGKSPILVFDDVELDKAVEWVMFGAFWTNGQICSATSRLLVHEKVADAFLQRLVEAAQAIPLVAPLEVGHEDDTGTLGPLVSARQLAKVETMVSNAVAQGAELLTGGRRPASKRRGFWFEPTVLRVRPERRPSIWCEEVFGPVLVVATFASEDEAIALANDSQYGLAAAVLSADEDRARRVGDALAAGIVWLNCSQPCFAQLPWGGVKRSGIGRELGERGIYNYLEPKQVCTYVSTKPLGWYRMPKSKL</sequence>
<dbReference type="InterPro" id="IPR016161">
    <property type="entry name" value="Ald_DH/histidinol_DH"/>
</dbReference>
<organism evidence="8">
    <name type="scientific">Coccolithus braarudii</name>
    <dbReference type="NCBI Taxonomy" id="221442"/>
    <lineage>
        <taxon>Eukaryota</taxon>
        <taxon>Haptista</taxon>
        <taxon>Haptophyta</taxon>
        <taxon>Prymnesiophyceae</taxon>
        <taxon>Coccolithales</taxon>
        <taxon>Coccolithaceae</taxon>
        <taxon>Coccolithus</taxon>
    </lineage>
</organism>
<dbReference type="InterPro" id="IPR029510">
    <property type="entry name" value="Ald_DH_CS_GLU"/>
</dbReference>
<protein>
    <recommendedName>
        <fullName evidence="7">Aldehyde dehydrogenase domain-containing protein</fullName>
    </recommendedName>
</protein>
<evidence type="ECO:0000313" key="8">
    <source>
        <dbReference type="EMBL" id="CAD8597280.1"/>
    </source>
</evidence>
<proteinExistence type="inferred from homology"/>
<dbReference type="InterPro" id="IPR016163">
    <property type="entry name" value="Ald_DH_C"/>
</dbReference>
<dbReference type="InterPro" id="IPR016162">
    <property type="entry name" value="Ald_DH_N"/>
</dbReference>
<evidence type="ECO:0000256" key="5">
    <source>
        <dbReference type="PROSITE-ProRule" id="PRU10007"/>
    </source>
</evidence>
<dbReference type="GO" id="GO:0016620">
    <property type="term" value="F:oxidoreductase activity, acting on the aldehyde or oxo group of donors, NAD or NADP as acceptor"/>
    <property type="evidence" value="ECO:0007669"/>
    <property type="project" value="InterPro"/>
</dbReference>
<gene>
    <name evidence="8" type="ORF">CPEL01642_LOCUS609</name>
</gene>
<reference evidence="8" key="1">
    <citation type="submission" date="2021-01" db="EMBL/GenBank/DDBJ databases">
        <authorList>
            <person name="Corre E."/>
            <person name="Pelletier E."/>
            <person name="Niang G."/>
            <person name="Scheremetjew M."/>
            <person name="Finn R."/>
            <person name="Kale V."/>
            <person name="Holt S."/>
            <person name="Cochrane G."/>
            <person name="Meng A."/>
            <person name="Brown T."/>
            <person name="Cohen L."/>
        </authorList>
    </citation>
    <scope>NUCLEOTIDE SEQUENCE</scope>
    <source>
        <strain evidence="8">PLY182g</strain>
    </source>
</reference>
<dbReference type="PANTHER" id="PTHR43860">
    <property type="entry name" value="BETAINE ALDEHYDE DEHYDROGENASE"/>
    <property type="match status" value="1"/>
</dbReference>
<feature type="active site" evidence="5">
    <location>
        <position position="93"/>
    </location>
</feature>
<dbReference type="Pfam" id="PF00171">
    <property type="entry name" value="Aldedh"/>
    <property type="match status" value="1"/>
</dbReference>
<evidence type="ECO:0000259" key="7">
    <source>
        <dbReference type="Pfam" id="PF00171"/>
    </source>
</evidence>
<dbReference type="AlphaFoldDB" id="A0A7S0PUN9"/>
<comment type="similarity">
    <text evidence="1 6">Belongs to the aldehyde dehydrogenase family.</text>
</comment>
<dbReference type="Gene3D" id="3.40.605.10">
    <property type="entry name" value="Aldehyde Dehydrogenase, Chain A, domain 1"/>
    <property type="match status" value="1"/>
</dbReference>
<evidence type="ECO:0000256" key="4">
    <source>
        <dbReference type="ARBA" id="ARBA00037921"/>
    </source>
</evidence>
<dbReference type="PROSITE" id="PS00687">
    <property type="entry name" value="ALDEHYDE_DEHYDR_GLU"/>
    <property type="match status" value="1"/>
</dbReference>
<dbReference type="Gene3D" id="3.40.309.10">
    <property type="entry name" value="Aldehyde Dehydrogenase, Chain A, domain 2"/>
    <property type="match status" value="1"/>
</dbReference>
<feature type="domain" description="Aldehyde dehydrogenase" evidence="7">
    <location>
        <begin position="1"/>
        <end position="324"/>
    </location>
</feature>
<dbReference type="InterPro" id="IPR015590">
    <property type="entry name" value="Aldehyde_DH_dom"/>
</dbReference>
<name>A0A7S0PUN9_9EUKA</name>
<keyword evidence="2 6" id="KW-0560">Oxidoreductase</keyword>
<accession>A0A7S0PUN9</accession>
<evidence type="ECO:0000256" key="6">
    <source>
        <dbReference type="RuleBase" id="RU003345"/>
    </source>
</evidence>
<dbReference type="InterPro" id="IPR016160">
    <property type="entry name" value="Ald_DH_CS_CYS"/>
</dbReference>
<dbReference type="PROSITE" id="PS00070">
    <property type="entry name" value="ALDEHYDE_DEHYDR_CYS"/>
    <property type="match status" value="1"/>
</dbReference>
<dbReference type="FunFam" id="3.40.309.10:FF:000012">
    <property type="entry name" value="Betaine aldehyde dehydrogenase"/>
    <property type="match status" value="1"/>
</dbReference>
<evidence type="ECO:0000256" key="1">
    <source>
        <dbReference type="ARBA" id="ARBA00009986"/>
    </source>
</evidence>
<keyword evidence="3" id="KW-0520">NAD</keyword>